<dbReference type="GO" id="GO:0008033">
    <property type="term" value="P:tRNA processing"/>
    <property type="evidence" value="ECO:0007669"/>
    <property type="project" value="UniProtKB-KW"/>
</dbReference>
<evidence type="ECO:0000256" key="3">
    <source>
        <dbReference type="ARBA" id="ARBA00022679"/>
    </source>
</evidence>
<accession>A0A5J4SBG5</accession>
<sequence>MPNSCFHFKQFTVRQDRCAMKVGTDGVLLGAWALVEPAGSILDAGTGTGLVALMLAQRSPVMITALEIDEAAVCQARENVCCSPWSDRIEVIHSDFKTFVSDHKYDLIVSNPPYFRDSLKSPDEQRNTARHDNQLSYPDLLPGVKRLLSPYGVFSLILPTIVSDKVIEIAGNYDLFPFRRLDVITKQGGTPKRTLLAFSFTKQQAYTQEILLTEISRHQYSDEYVALTKNYYLNF</sequence>
<name>A0A5J4SBG5_9ZZZZ</name>
<protein>
    <submittedName>
        <fullName evidence="7">tRNA1(Val) (Adenine(37)-N6)-methyltransferase</fullName>
        <ecNumber evidence="7">2.1.1.223</ecNumber>
    </submittedName>
</protein>
<dbReference type="InterPro" id="IPR007848">
    <property type="entry name" value="Small_mtfrase_dom"/>
</dbReference>
<dbReference type="PANTHER" id="PTHR47739:SF1">
    <property type="entry name" value="TRNA1(VAL) (ADENINE(37)-N6)-METHYLTRANSFERASE"/>
    <property type="match status" value="1"/>
</dbReference>
<evidence type="ECO:0000256" key="1">
    <source>
        <dbReference type="ARBA" id="ARBA00022490"/>
    </source>
</evidence>
<dbReference type="GO" id="GO:0003676">
    <property type="term" value="F:nucleic acid binding"/>
    <property type="evidence" value="ECO:0007669"/>
    <property type="project" value="InterPro"/>
</dbReference>
<reference evidence="7" key="1">
    <citation type="submission" date="2019-03" db="EMBL/GenBank/DDBJ databases">
        <title>Single cell metagenomics reveals metabolic interactions within the superorganism composed of flagellate Streblomastix strix and complex community of Bacteroidetes bacteria on its surface.</title>
        <authorList>
            <person name="Treitli S.C."/>
            <person name="Kolisko M."/>
            <person name="Husnik F."/>
            <person name="Keeling P."/>
            <person name="Hampl V."/>
        </authorList>
    </citation>
    <scope>NUCLEOTIDE SEQUENCE</scope>
    <source>
        <strain evidence="7">STM</strain>
    </source>
</reference>
<dbReference type="AlphaFoldDB" id="A0A5J4SBG5"/>
<gene>
    <name evidence="7" type="ORF">EZS27_008876</name>
</gene>
<evidence type="ECO:0000256" key="5">
    <source>
        <dbReference type="ARBA" id="ARBA00022694"/>
    </source>
</evidence>
<proteinExistence type="inferred from homology"/>
<comment type="caution">
    <text evidence="7">The sequence shown here is derived from an EMBL/GenBank/DDBJ whole genome shotgun (WGS) entry which is preliminary data.</text>
</comment>
<dbReference type="InterPro" id="IPR022882">
    <property type="entry name" value="tRNA_adenine-N6_MeTrfase"/>
</dbReference>
<organism evidence="7">
    <name type="scientific">termite gut metagenome</name>
    <dbReference type="NCBI Taxonomy" id="433724"/>
    <lineage>
        <taxon>unclassified sequences</taxon>
        <taxon>metagenomes</taxon>
        <taxon>organismal metagenomes</taxon>
    </lineage>
</organism>
<dbReference type="Pfam" id="PF05175">
    <property type="entry name" value="MTS"/>
    <property type="match status" value="1"/>
</dbReference>
<dbReference type="GO" id="GO:0032259">
    <property type="term" value="P:methylation"/>
    <property type="evidence" value="ECO:0007669"/>
    <property type="project" value="UniProtKB-KW"/>
</dbReference>
<evidence type="ECO:0000256" key="4">
    <source>
        <dbReference type="ARBA" id="ARBA00022691"/>
    </source>
</evidence>
<keyword evidence="1" id="KW-0963">Cytoplasm</keyword>
<keyword evidence="4" id="KW-0949">S-adenosyl-L-methionine</keyword>
<dbReference type="Gene3D" id="3.40.50.150">
    <property type="entry name" value="Vaccinia Virus protein VP39"/>
    <property type="match status" value="1"/>
</dbReference>
<dbReference type="GO" id="GO:0016430">
    <property type="term" value="F:tRNA (adenine-N6)-methyltransferase activity"/>
    <property type="evidence" value="ECO:0007669"/>
    <property type="project" value="InterPro"/>
</dbReference>
<evidence type="ECO:0000259" key="6">
    <source>
        <dbReference type="Pfam" id="PF05175"/>
    </source>
</evidence>
<evidence type="ECO:0000256" key="2">
    <source>
        <dbReference type="ARBA" id="ARBA00022603"/>
    </source>
</evidence>
<dbReference type="EMBL" id="SNRY01000270">
    <property type="protein sequence ID" value="KAA6343436.1"/>
    <property type="molecule type" value="Genomic_DNA"/>
</dbReference>
<dbReference type="InterPro" id="IPR050210">
    <property type="entry name" value="tRNA_Adenine-N(6)_MTase"/>
</dbReference>
<keyword evidence="2 7" id="KW-0489">Methyltransferase</keyword>
<dbReference type="CDD" id="cd02440">
    <property type="entry name" value="AdoMet_MTases"/>
    <property type="match status" value="1"/>
</dbReference>
<feature type="domain" description="Methyltransferase small" evidence="6">
    <location>
        <begin position="37"/>
        <end position="117"/>
    </location>
</feature>
<dbReference type="PROSITE" id="PS00092">
    <property type="entry name" value="N6_MTASE"/>
    <property type="match status" value="1"/>
</dbReference>
<dbReference type="HAMAP" id="MF_01872">
    <property type="entry name" value="tRNA_methyltr_YfiC"/>
    <property type="match status" value="1"/>
</dbReference>
<dbReference type="PANTHER" id="PTHR47739">
    <property type="entry name" value="TRNA1(VAL) (ADENINE(37)-N6)-METHYLTRANSFERASE"/>
    <property type="match status" value="1"/>
</dbReference>
<keyword evidence="5" id="KW-0819">tRNA processing</keyword>
<dbReference type="SUPFAM" id="SSF53335">
    <property type="entry name" value="S-adenosyl-L-methionine-dependent methyltransferases"/>
    <property type="match status" value="1"/>
</dbReference>
<dbReference type="InterPro" id="IPR002052">
    <property type="entry name" value="DNA_methylase_N6_adenine_CS"/>
</dbReference>
<evidence type="ECO:0000313" key="7">
    <source>
        <dbReference type="EMBL" id="KAA6343436.1"/>
    </source>
</evidence>
<dbReference type="EC" id="2.1.1.223" evidence="7"/>
<keyword evidence="3 7" id="KW-0808">Transferase</keyword>
<dbReference type="InterPro" id="IPR029063">
    <property type="entry name" value="SAM-dependent_MTases_sf"/>
</dbReference>